<reference evidence="1 2" key="2">
    <citation type="submission" date="2018-03" db="EMBL/GenBank/DDBJ databases">
        <title>The ancient ancestry and fast evolution of plastids.</title>
        <authorList>
            <person name="Moore K.R."/>
            <person name="Magnabosco C."/>
            <person name="Momper L."/>
            <person name="Gold D.A."/>
            <person name="Bosak T."/>
            <person name="Fournier G.P."/>
        </authorList>
    </citation>
    <scope>NUCLEOTIDE SEQUENCE [LARGE SCALE GENOMIC DNA]</scope>
    <source>
        <strain evidence="1 2">ULC18</strain>
    </source>
</reference>
<gene>
    <name evidence="1" type="ORF">C7B82_23425</name>
</gene>
<protein>
    <recommendedName>
        <fullName evidence="3">Exosortase</fullName>
    </recommendedName>
</protein>
<dbReference type="OrthoDB" id="508097at2"/>
<sequence>MPIAIDTVQLGQEIEKAAYNFTSITNGFHVPYRAFRQATINNNGLVVFEAFFTAEAPPAAILAGDGVGLTTIADKPSTGADIVFIPSLNLDGVVSFTGNQFGPGIGAPPAASGIFTNSDGNFTTVADRSTSSGPFGNFLFLGGSDINDVKDVAFLGITNQSEVGIFIADGGEIVPIAVTSGEFDSFEKQINTVGGDGPITGVYPFLAFNNTGNVFFTASLDSGERGIFSSGEANEAIVDSKGVFDLFGSPSVNDNGAVAFLAQLDNHEAGIFTIDTNAILTTVATTEGPFSAFLSDPSISPDGKVAFQARLDDGSEGIFVGSDPRTGKVIGVGDVVAGSTVTQLFFTGREAFNGLGQIAFGATLANGTNGIFRADPISSGLSC</sequence>
<dbReference type="AlphaFoldDB" id="A0A2T1DY69"/>
<evidence type="ECO:0000313" key="2">
    <source>
        <dbReference type="Proteomes" id="UP000239576"/>
    </source>
</evidence>
<name>A0A2T1DY69_9CYAN</name>
<keyword evidence="2" id="KW-1185">Reference proteome</keyword>
<evidence type="ECO:0000313" key="1">
    <source>
        <dbReference type="EMBL" id="PSB25432.1"/>
    </source>
</evidence>
<dbReference type="Pfam" id="PF24251">
    <property type="entry name" value="DUF7453"/>
    <property type="match status" value="1"/>
</dbReference>
<dbReference type="RefSeq" id="WP_106259061.1">
    <property type="nucleotide sequence ID" value="NZ_CAWNSW010000034.1"/>
</dbReference>
<dbReference type="NCBIfam" id="TIGR05002">
    <property type="entry name" value="NxxGxxAF_repeat"/>
    <property type="match status" value="2"/>
</dbReference>
<dbReference type="Proteomes" id="UP000239576">
    <property type="component" value="Unassembled WGS sequence"/>
</dbReference>
<accession>A0A2T1DY69</accession>
<dbReference type="InterPro" id="IPR055876">
    <property type="entry name" value="DUF7453"/>
</dbReference>
<comment type="caution">
    <text evidence="1">The sequence shown here is derived from an EMBL/GenBank/DDBJ whole genome shotgun (WGS) entry which is preliminary data.</text>
</comment>
<proteinExistence type="predicted"/>
<evidence type="ECO:0008006" key="3">
    <source>
        <dbReference type="Google" id="ProtNLM"/>
    </source>
</evidence>
<dbReference type="SUPFAM" id="SSF82171">
    <property type="entry name" value="DPP6 N-terminal domain-like"/>
    <property type="match status" value="1"/>
</dbReference>
<reference evidence="2" key="1">
    <citation type="submission" date="2018-02" db="EMBL/GenBank/DDBJ databases">
        <authorList>
            <person name="Moore K."/>
            <person name="Momper L."/>
        </authorList>
    </citation>
    <scope>NUCLEOTIDE SEQUENCE [LARGE SCALE GENOMIC DNA]</scope>
    <source>
        <strain evidence="2">ULC18</strain>
    </source>
</reference>
<dbReference type="EMBL" id="PVWK01000125">
    <property type="protein sequence ID" value="PSB25432.1"/>
    <property type="molecule type" value="Genomic_DNA"/>
</dbReference>
<organism evidence="1 2">
    <name type="scientific">Stenomitos frigidus ULC18</name>
    <dbReference type="NCBI Taxonomy" id="2107698"/>
    <lineage>
        <taxon>Bacteria</taxon>
        <taxon>Bacillati</taxon>
        <taxon>Cyanobacteriota</taxon>
        <taxon>Cyanophyceae</taxon>
        <taxon>Leptolyngbyales</taxon>
        <taxon>Leptolyngbyaceae</taxon>
        <taxon>Stenomitos</taxon>
    </lineage>
</organism>